<evidence type="ECO:0000256" key="3">
    <source>
        <dbReference type="SAM" id="Coils"/>
    </source>
</evidence>
<name>A0A875S4Y6_EENNA</name>
<feature type="coiled-coil region" evidence="3">
    <location>
        <begin position="111"/>
        <end position="145"/>
    </location>
</feature>
<keyword evidence="2 3" id="KW-0175">Coiled coil</keyword>
<evidence type="ECO:0000256" key="2">
    <source>
        <dbReference type="ARBA" id="ARBA00023054"/>
    </source>
</evidence>
<dbReference type="EMBL" id="CP064815">
    <property type="protein sequence ID" value="QPG76356.1"/>
    <property type="molecule type" value="Genomic_DNA"/>
</dbReference>
<evidence type="ECO:0000313" key="5">
    <source>
        <dbReference type="Proteomes" id="UP000662931"/>
    </source>
</evidence>
<dbReference type="GO" id="GO:0005739">
    <property type="term" value="C:mitochondrion"/>
    <property type="evidence" value="ECO:0007669"/>
    <property type="project" value="TreeGrafter"/>
</dbReference>
<dbReference type="Pfam" id="PF07047">
    <property type="entry name" value="OPA3"/>
    <property type="match status" value="1"/>
</dbReference>
<dbReference type="AlphaFoldDB" id="A0A875S4Y6"/>
<dbReference type="OrthoDB" id="2129069at2759"/>
<dbReference type="PANTHER" id="PTHR12499:SF0">
    <property type="entry name" value="OPTIC ATROPHY 3 PROTEIN"/>
    <property type="match status" value="1"/>
</dbReference>
<dbReference type="GO" id="GO:0019216">
    <property type="term" value="P:regulation of lipid metabolic process"/>
    <property type="evidence" value="ECO:0007669"/>
    <property type="project" value="TreeGrafter"/>
</dbReference>
<evidence type="ECO:0008006" key="6">
    <source>
        <dbReference type="Google" id="ProtNLM"/>
    </source>
</evidence>
<organism evidence="4 5">
    <name type="scientific">Eeniella nana</name>
    <name type="common">Yeast</name>
    <name type="synonym">Brettanomyces nanus</name>
    <dbReference type="NCBI Taxonomy" id="13502"/>
    <lineage>
        <taxon>Eukaryota</taxon>
        <taxon>Fungi</taxon>
        <taxon>Dikarya</taxon>
        <taxon>Ascomycota</taxon>
        <taxon>Saccharomycotina</taxon>
        <taxon>Pichiomycetes</taxon>
        <taxon>Pichiales</taxon>
        <taxon>Pichiaceae</taxon>
        <taxon>Brettanomyces</taxon>
    </lineage>
</organism>
<sequence>MKPPILKLLPLSSIAVKLSTLFIRQISKPIANLIKAEAKNHPGFKRFCVRVAQNIHFFDNRLKEKLLGHSMRPIRPLNEARAIANGANFLSEAFIFSVGSGALLLETNRQRQKEKNRREAVADDIAMLQEEIEGIKKQLADYSIKIDDYRAPANYKPFVLRIAEDGTVLPGTNNHKEGDSDYQSLRKSVGQDMKQLNDNPGETVGSSDSTMASNIKFV</sequence>
<gene>
    <name evidence="4" type="ORF">FOA43_003744</name>
</gene>
<evidence type="ECO:0000256" key="1">
    <source>
        <dbReference type="ARBA" id="ARBA00007584"/>
    </source>
</evidence>
<dbReference type="PANTHER" id="PTHR12499">
    <property type="entry name" value="OPTIC ATROPHY 3 PROTEIN OPA3"/>
    <property type="match status" value="1"/>
</dbReference>
<reference evidence="4" key="1">
    <citation type="submission" date="2020-10" db="EMBL/GenBank/DDBJ databases">
        <authorList>
            <person name="Roach M.J.R."/>
        </authorList>
    </citation>
    <scope>NUCLEOTIDE SEQUENCE</scope>
    <source>
        <strain evidence="4">CBS 1945</strain>
    </source>
</reference>
<dbReference type="Proteomes" id="UP000662931">
    <property type="component" value="Chromosome 4"/>
</dbReference>
<evidence type="ECO:0000313" key="4">
    <source>
        <dbReference type="EMBL" id="QPG76356.1"/>
    </source>
</evidence>
<proteinExistence type="inferred from homology"/>
<dbReference type="KEGG" id="bnn:FOA43_003744"/>
<protein>
    <recommendedName>
        <fullName evidence="6">OPA3-like protein</fullName>
    </recommendedName>
</protein>
<keyword evidence="5" id="KW-1185">Reference proteome</keyword>
<accession>A0A875S4Y6</accession>
<comment type="similarity">
    <text evidence="1">Belongs to the OPA3 family.</text>
</comment>
<dbReference type="InterPro" id="IPR010754">
    <property type="entry name" value="OPA3-like"/>
</dbReference>
<dbReference type="GeneID" id="62197144"/>
<dbReference type="RefSeq" id="XP_038779921.1">
    <property type="nucleotide sequence ID" value="XM_038923993.1"/>
</dbReference>